<comment type="caution">
    <text evidence="1">The sequence shown here is derived from an EMBL/GenBank/DDBJ whole genome shotgun (WGS) entry which is preliminary data.</text>
</comment>
<organism evidence="1 2">
    <name type="scientific">Candidatus Falkowbacteria bacterium GW2011_GWE1_38_31</name>
    <dbReference type="NCBI Taxonomy" id="1618638"/>
    <lineage>
        <taxon>Bacteria</taxon>
        <taxon>Candidatus Falkowiibacteriota</taxon>
    </lineage>
</organism>
<dbReference type="AlphaFoldDB" id="A0A0G0M8B6"/>
<sequence length="289" mass="33791">MIEITCASKDIIKVDEKRQFHGFKGGDIYLNINENSSWFDLICYMAGFDGDDNYWSKPLNTDYDYRFYAKFYCALLERPGMRFKVNECLFLLGFGEVKILMIDPNTEKYYVSNPKMVVVDKSIDFTKAEWCPPDYKTDQPCGKWYSETELLELVEQKKQLPDKEENIEMTEKKTLIKYCESKCGASEWFKQFSLCFKAGIAHLFILWGNVYDFQRNIRGEYVSFRRYLEDVFAQRDMVMFYSLSSGLQFASEEMEKLFRSRFLGTGAVSTGNTTGMSEAEKKAIELKQV</sequence>
<gene>
    <name evidence="1" type="ORF">US91_C0008G0029</name>
</gene>
<reference evidence="1 2" key="1">
    <citation type="journal article" date="2015" name="Nature">
        <title>rRNA introns, odd ribosomes, and small enigmatic genomes across a large radiation of phyla.</title>
        <authorList>
            <person name="Brown C.T."/>
            <person name="Hug L.A."/>
            <person name="Thomas B.C."/>
            <person name="Sharon I."/>
            <person name="Castelle C.J."/>
            <person name="Singh A."/>
            <person name="Wilkins M.J."/>
            <person name="Williams K.H."/>
            <person name="Banfield J.F."/>
        </authorList>
    </citation>
    <scope>NUCLEOTIDE SEQUENCE [LARGE SCALE GENOMIC DNA]</scope>
</reference>
<dbReference type="EMBL" id="LBUU01000008">
    <property type="protein sequence ID" value="KKQ69909.1"/>
    <property type="molecule type" value="Genomic_DNA"/>
</dbReference>
<protein>
    <submittedName>
        <fullName evidence="1">Uncharacterized protein</fullName>
    </submittedName>
</protein>
<evidence type="ECO:0000313" key="1">
    <source>
        <dbReference type="EMBL" id="KKQ69909.1"/>
    </source>
</evidence>
<accession>A0A0G0M8B6</accession>
<dbReference type="Proteomes" id="UP000034022">
    <property type="component" value="Unassembled WGS sequence"/>
</dbReference>
<name>A0A0G0M8B6_9BACT</name>
<evidence type="ECO:0000313" key="2">
    <source>
        <dbReference type="Proteomes" id="UP000034022"/>
    </source>
</evidence>
<proteinExistence type="predicted"/>